<reference evidence="1 2" key="1">
    <citation type="submission" date="2020-04" db="EMBL/GenBank/DDBJ databases">
        <authorList>
            <person name="Abaymova A."/>
            <person name="Teymurazov M."/>
            <person name="Tazyna O."/>
            <person name="Chatushin Y."/>
            <person name="Svetoch E."/>
            <person name="Pereligyn V."/>
            <person name="Pohylenko V."/>
            <person name="Platonov M."/>
            <person name="Kartsev N."/>
            <person name="Skryabin Y."/>
            <person name="Sizova A."/>
            <person name="Solomentsev V."/>
            <person name="Kislichkina A."/>
            <person name="Bogun A."/>
        </authorList>
    </citation>
    <scope>NUCLEOTIDE SEQUENCE [LARGE SCALE GENOMIC DNA]</scope>
    <source>
        <strain evidence="2">SCPM-O-B-8398 (E28)</strain>
    </source>
</reference>
<accession>A0A848MUL7</accession>
<evidence type="ECO:0000313" key="2">
    <source>
        <dbReference type="Proteomes" id="UP000557857"/>
    </source>
</evidence>
<gene>
    <name evidence="1" type="ORF">HI921_14415</name>
</gene>
<proteinExistence type="predicted"/>
<organism evidence="1 2">
    <name type="scientific">Enterococcus mundtii</name>
    <dbReference type="NCBI Taxonomy" id="53346"/>
    <lineage>
        <taxon>Bacteria</taxon>
        <taxon>Bacillati</taxon>
        <taxon>Bacillota</taxon>
        <taxon>Bacilli</taxon>
        <taxon>Lactobacillales</taxon>
        <taxon>Enterococcaceae</taxon>
        <taxon>Enterococcus</taxon>
    </lineage>
</organism>
<name>A0A848MUL7_ENTMU</name>
<evidence type="ECO:0000313" key="1">
    <source>
        <dbReference type="EMBL" id="NMP59637.1"/>
    </source>
</evidence>
<dbReference type="EMBL" id="JABCAG010000067">
    <property type="protein sequence ID" value="NMP59637.1"/>
    <property type="molecule type" value="Genomic_DNA"/>
</dbReference>
<dbReference type="AlphaFoldDB" id="A0A848MUL7"/>
<dbReference type="RefSeq" id="WP_169059152.1">
    <property type="nucleotide sequence ID" value="NZ_JABCAG010000067.1"/>
</dbReference>
<dbReference type="Proteomes" id="UP000557857">
    <property type="component" value="Unassembled WGS sequence"/>
</dbReference>
<protein>
    <submittedName>
        <fullName evidence="1">Helix-turn-helix domain-containing protein</fullName>
    </submittedName>
</protein>
<sequence length="86" mass="9801">MKLTEIQQWGKKNLLTRQQAAKITGQSYTAFSQTIKTGKIKPFFEFGDSGPSVVRLYLKSDIEEYAQQLKTKKSIVSKSQNIEKSK</sequence>
<comment type="caution">
    <text evidence="1">The sequence shown here is derived from an EMBL/GenBank/DDBJ whole genome shotgun (WGS) entry which is preliminary data.</text>
</comment>